<evidence type="ECO:0000313" key="2">
    <source>
        <dbReference type="EMBL" id="SHH20808.1"/>
    </source>
</evidence>
<accession>A0A1M5R3S4</accession>
<dbReference type="InterPro" id="IPR000182">
    <property type="entry name" value="GNAT_dom"/>
</dbReference>
<dbReference type="AlphaFoldDB" id="A0A1M5R3S4"/>
<gene>
    <name evidence="2" type="ORF">SAMN02744040_01223</name>
</gene>
<proteinExistence type="predicted"/>
<dbReference type="Proteomes" id="UP000242520">
    <property type="component" value="Unassembled WGS sequence"/>
</dbReference>
<evidence type="ECO:0000313" key="3">
    <source>
        <dbReference type="Proteomes" id="UP000242520"/>
    </source>
</evidence>
<dbReference type="EMBL" id="FQXH01000010">
    <property type="protein sequence ID" value="SHH20808.1"/>
    <property type="molecule type" value="Genomic_DNA"/>
</dbReference>
<dbReference type="PANTHER" id="PTHR43415">
    <property type="entry name" value="SPERMIDINE N(1)-ACETYLTRANSFERASE"/>
    <property type="match status" value="1"/>
</dbReference>
<protein>
    <submittedName>
        <fullName evidence="2">Protein N-acetyltransferase, RimJ/RimL family</fullName>
    </submittedName>
</protein>
<dbReference type="PANTHER" id="PTHR43415:SF3">
    <property type="entry name" value="GNAT-FAMILY ACETYLTRANSFERASE"/>
    <property type="match status" value="1"/>
</dbReference>
<dbReference type="OrthoDB" id="9795206at2"/>
<dbReference type="InterPro" id="IPR016181">
    <property type="entry name" value="Acyl_CoA_acyltransferase"/>
</dbReference>
<dbReference type="GO" id="GO:0016747">
    <property type="term" value="F:acyltransferase activity, transferring groups other than amino-acyl groups"/>
    <property type="evidence" value="ECO:0007669"/>
    <property type="project" value="InterPro"/>
</dbReference>
<dbReference type="Pfam" id="PF13302">
    <property type="entry name" value="Acetyltransf_3"/>
    <property type="match status" value="1"/>
</dbReference>
<keyword evidence="2" id="KW-0808">Transferase</keyword>
<sequence length="149" mass="17473">MDIQLRLANYKDCDLLFNWANDDLVRKNSFNSSKIDYSEHRKWFRSKIESNNSKIYICILNNKNIGQVRIDIEEHTGMINYSIDKDYRGLGIGTEILKLIKSQFSNLILIGRVKYGNIPSIKAFEKAGYIKFEKENYIEFIANLGDEYE</sequence>
<dbReference type="Gene3D" id="3.40.630.30">
    <property type="match status" value="1"/>
</dbReference>
<organism evidence="2 3">
    <name type="scientific">Tepidibacter thalassicus DSM 15285</name>
    <dbReference type="NCBI Taxonomy" id="1123350"/>
    <lineage>
        <taxon>Bacteria</taxon>
        <taxon>Bacillati</taxon>
        <taxon>Bacillota</taxon>
        <taxon>Clostridia</taxon>
        <taxon>Peptostreptococcales</taxon>
        <taxon>Peptostreptococcaceae</taxon>
        <taxon>Tepidibacter</taxon>
    </lineage>
</organism>
<keyword evidence="3" id="KW-1185">Reference proteome</keyword>
<dbReference type="STRING" id="1123350.SAMN02744040_01223"/>
<dbReference type="SUPFAM" id="SSF55729">
    <property type="entry name" value="Acyl-CoA N-acyltransferases (Nat)"/>
    <property type="match status" value="1"/>
</dbReference>
<name>A0A1M5R3S4_9FIRM</name>
<dbReference type="RefSeq" id="WP_072724658.1">
    <property type="nucleotide sequence ID" value="NZ_FQXH01000010.1"/>
</dbReference>
<feature type="domain" description="N-acetyltransferase" evidence="1">
    <location>
        <begin position="3"/>
        <end position="145"/>
    </location>
</feature>
<dbReference type="CDD" id="cd04301">
    <property type="entry name" value="NAT_SF"/>
    <property type="match status" value="1"/>
</dbReference>
<reference evidence="3" key="1">
    <citation type="submission" date="2016-11" db="EMBL/GenBank/DDBJ databases">
        <authorList>
            <person name="Varghese N."/>
            <person name="Submissions S."/>
        </authorList>
    </citation>
    <scope>NUCLEOTIDE SEQUENCE [LARGE SCALE GENOMIC DNA]</scope>
    <source>
        <strain evidence="3">DSM 15285</strain>
    </source>
</reference>
<evidence type="ECO:0000259" key="1">
    <source>
        <dbReference type="PROSITE" id="PS51186"/>
    </source>
</evidence>
<dbReference type="PROSITE" id="PS51186">
    <property type="entry name" value="GNAT"/>
    <property type="match status" value="1"/>
</dbReference>